<dbReference type="Gene3D" id="2.40.50.1020">
    <property type="entry name" value="LytTr DNA-binding domain"/>
    <property type="match status" value="1"/>
</dbReference>
<dbReference type="InterPro" id="IPR001789">
    <property type="entry name" value="Sig_transdc_resp-reg_receiver"/>
</dbReference>
<keyword evidence="5" id="KW-1185">Reference proteome</keyword>
<dbReference type="RefSeq" id="WP_256549589.1">
    <property type="nucleotide sequence ID" value="NZ_CP101751.1"/>
</dbReference>
<proteinExistence type="predicted"/>
<dbReference type="InterPro" id="IPR046947">
    <property type="entry name" value="LytR-like"/>
</dbReference>
<dbReference type="PROSITE" id="PS50110">
    <property type="entry name" value="RESPONSE_REGULATORY"/>
    <property type="match status" value="1"/>
</dbReference>
<feature type="domain" description="Response regulatory" evidence="2">
    <location>
        <begin position="2"/>
        <end position="113"/>
    </location>
</feature>
<evidence type="ECO:0000313" key="5">
    <source>
        <dbReference type="Proteomes" id="UP001059844"/>
    </source>
</evidence>
<evidence type="ECO:0000259" key="2">
    <source>
        <dbReference type="PROSITE" id="PS50110"/>
    </source>
</evidence>
<feature type="domain" description="HTH LytTR-type" evidence="3">
    <location>
        <begin position="136"/>
        <end position="206"/>
    </location>
</feature>
<dbReference type="PANTHER" id="PTHR37299">
    <property type="entry name" value="TRANSCRIPTIONAL REGULATOR-RELATED"/>
    <property type="match status" value="1"/>
</dbReference>
<evidence type="ECO:0000259" key="3">
    <source>
        <dbReference type="PROSITE" id="PS50930"/>
    </source>
</evidence>
<protein>
    <submittedName>
        <fullName evidence="4">LytTR family DNA-binding domain-containing protein</fullName>
    </submittedName>
</protein>
<dbReference type="SMART" id="SM00850">
    <property type="entry name" value="LytTR"/>
    <property type="match status" value="1"/>
</dbReference>
<keyword evidence="4" id="KW-0238">DNA-binding</keyword>
<evidence type="ECO:0000313" key="4">
    <source>
        <dbReference type="EMBL" id="UUC43920.1"/>
    </source>
</evidence>
<dbReference type="EMBL" id="CP101751">
    <property type="protein sequence ID" value="UUC43920.1"/>
    <property type="molecule type" value="Genomic_DNA"/>
</dbReference>
<keyword evidence="1" id="KW-0597">Phosphoprotein</keyword>
<dbReference type="GO" id="GO:0003677">
    <property type="term" value="F:DNA binding"/>
    <property type="evidence" value="ECO:0007669"/>
    <property type="project" value="UniProtKB-KW"/>
</dbReference>
<dbReference type="PROSITE" id="PS50930">
    <property type="entry name" value="HTH_LYTTR"/>
    <property type="match status" value="1"/>
</dbReference>
<evidence type="ECO:0000256" key="1">
    <source>
        <dbReference type="PROSITE-ProRule" id="PRU00169"/>
    </source>
</evidence>
<sequence length="235" mass="27088">MNCIIVDDEPIARQGLLSLTAKVPSLIVKGLFKNAREAREYIENNPVDLIFLDIQMPGVSGIEFARSIPKKTLIIFTTAHQQYALESYEIDALDYLVKPIWEERFLKAVTKAIEYHFFLSDDFEKSKPDALEENTIIVKADRRVYKILHKDICYIEGMKDYSVIHIKDNKIITAMNLKTIHAYLPESQFKRISKSYIVNKNQVTSVGTNTVFINETELPLGNTYRKAFIDCFLEN</sequence>
<dbReference type="Proteomes" id="UP001059844">
    <property type="component" value="Chromosome"/>
</dbReference>
<dbReference type="InterPro" id="IPR011006">
    <property type="entry name" value="CheY-like_superfamily"/>
</dbReference>
<organism evidence="4 5">
    <name type="scientific">Flavobacterium cerinum</name>
    <dbReference type="NCBI Taxonomy" id="2502784"/>
    <lineage>
        <taxon>Bacteria</taxon>
        <taxon>Pseudomonadati</taxon>
        <taxon>Bacteroidota</taxon>
        <taxon>Flavobacteriia</taxon>
        <taxon>Flavobacteriales</taxon>
        <taxon>Flavobacteriaceae</taxon>
        <taxon>Flavobacterium</taxon>
    </lineage>
</organism>
<name>A0ABY5IM49_9FLAO</name>
<dbReference type="SMART" id="SM00448">
    <property type="entry name" value="REC"/>
    <property type="match status" value="1"/>
</dbReference>
<dbReference type="InterPro" id="IPR007492">
    <property type="entry name" value="LytTR_DNA-bd_dom"/>
</dbReference>
<feature type="modified residue" description="4-aspartylphosphate" evidence="1">
    <location>
        <position position="53"/>
    </location>
</feature>
<dbReference type="Gene3D" id="3.40.50.2300">
    <property type="match status" value="1"/>
</dbReference>
<dbReference type="SUPFAM" id="SSF52172">
    <property type="entry name" value="CheY-like"/>
    <property type="match status" value="1"/>
</dbReference>
<accession>A0ABY5IM49</accession>
<reference evidence="4" key="1">
    <citation type="submission" date="2022-07" db="EMBL/GenBank/DDBJ databases">
        <title>Isolation, identification, and degradation of a PFOSA degrading strain from sewage treatment plant.</title>
        <authorList>
            <person name="Zhang L."/>
            <person name="Huo Y."/>
        </authorList>
    </citation>
    <scope>NUCLEOTIDE SEQUENCE</scope>
    <source>
        <strain evidence="4">C1</strain>
    </source>
</reference>
<gene>
    <name evidence="4" type="ORF">NOX80_09765</name>
</gene>
<dbReference type="Pfam" id="PF04397">
    <property type="entry name" value="LytTR"/>
    <property type="match status" value="1"/>
</dbReference>
<dbReference type="PANTHER" id="PTHR37299:SF1">
    <property type="entry name" value="STAGE 0 SPORULATION PROTEIN A HOMOLOG"/>
    <property type="match status" value="1"/>
</dbReference>
<dbReference type="Pfam" id="PF00072">
    <property type="entry name" value="Response_reg"/>
    <property type="match status" value="1"/>
</dbReference>